<proteinExistence type="predicted"/>
<dbReference type="AlphaFoldDB" id="A0A9P8P2K2"/>
<dbReference type="GeneID" id="70236649"/>
<dbReference type="Proteomes" id="UP000769157">
    <property type="component" value="Unassembled WGS sequence"/>
</dbReference>
<organism evidence="1 2">
    <name type="scientific">Ogataea philodendri</name>
    <dbReference type="NCBI Taxonomy" id="1378263"/>
    <lineage>
        <taxon>Eukaryota</taxon>
        <taxon>Fungi</taxon>
        <taxon>Dikarya</taxon>
        <taxon>Ascomycota</taxon>
        <taxon>Saccharomycotina</taxon>
        <taxon>Pichiomycetes</taxon>
        <taxon>Pichiales</taxon>
        <taxon>Pichiaceae</taxon>
        <taxon>Ogataea</taxon>
    </lineage>
</organism>
<gene>
    <name evidence="1" type="ORF">OGAPHI_004684</name>
</gene>
<name>A0A9P8P2K2_9ASCO</name>
<accession>A0A9P8P2K2</accession>
<evidence type="ECO:0000313" key="1">
    <source>
        <dbReference type="EMBL" id="KAH3663970.1"/>
    </source>
</evidence>
<protein>
    <submittedName>
        <fullName evidence="1">Uncharacterized protein</fullName>
    </submittedName>
</protein>
<dbReference type="RefSeq" id="XP_046060250.1">
    <property type="nucleotide sequence ID" value="XM_046205788.1"/>
</dbReference>
<keyword evidence="2" id="KW-1185">Reference proteome</keyword>
<reference evidence="1" key="2">
    <citation type="submission" date="2021-01" db="EMBL/GenBank/DDBJ databases">
        <authorList>
            <person name="Schikora-Tamarit M.A."/>
        </authorList>
    </citation>
    <scope>NUCLEOTIDE SEQUENCE</scope>
    <source>
        <strain evidence="1">CBS6075</strain>
    </source>
</reference>
<dbReference type="EMBL" id="JAEUBE010000352">
    <property type="protein sequence ID" value="KAH3663970.1"/>
    <property type="molecule type" value="Genomic_DNA"/>
</dbReference>
<sequence length="95" mass="11042">MYSINPRKLTRSVAVDVPSKIPVPLGICVSRTNSRCNHKSLIWRNQVFVDVLDSACKNVPFFIVDRCYWSRFQQRDNIHQAVTLGFWIKDLFVSV</sequence>
<evidence type="ECO:0000313" key="2">
    <source>
        <dbReference type="Proteomes" id="UP000769157"/>
    </source>
</evidence>
<comment type="caution">
    <text evidence="1">The sequence shown here is derived from an EMBL/GenBank/DDBJ whole genome shotgun (WGS) entry which is preliminary data.</text>
</comment>
<reference evidence="1" key="1">
    <citation type="journal article" date="2021" name="Open Biol.">
        <title>Shared evolutionary footprints suggest mitochondrial oxidative damage underlies multiple complex I losses in fungi.</title>
        <authorList>
            <person name="Schikora-Tamarit M.A."/>
            <person name="Marcet-Houben M."/>
            <person name="Nosek J."/>
            <person name="Gabaldon T."/>
        </authorList>
    </citation>
    <scope>NUCLEOTIDE SEQUENCE</scope>
    <source>
        <strain evidence="1">CBS6075</strain>
    </source>
</reference>